<dbReference type="FunFam" id="3.40.50.300:FF:000162">
    <property type="entry name" value="septin-7 isoform X1"/>
    <property type="match status" value="1"/>
</dbReference>
<sequence length="312" mass="35420">MSMSDMRARRGGKKAFLFNMIIVGQAGLGKSTFINTLTNHPTIPKRQCDDPAQCTLEKTVDIQAYTVETDEDGMKMQLTVVDTPGFGENIDSSTHFNEILSYIEHQYDDVLAEESKIKRNPKFQDSRIHVLLYFIPPTGHALREIDIELMKRLCGRVNILPCIAKADTLTPKELAAFKMRIMEDIAVNEIQVFDFPCDENEDDDETMQENLELRSLLPFAVVGSDDTLLVNGRTLRARQYPWGIVEVENMKHCDVAQLRSVLLSTHVQELKELTHDVLYEAYRSEKLSQLEGLAEKLAELNMQAQEQQPGSV</sequence>
<evidence type="ECO:0000313" key="9">
    <source>
        <dbReference type="Proteomes" id="UP000054350"/>
    </source>
</evidence>
<dbReference type="PROSITE" id="PS51719">
    <property type="entry name" value="G_SEPTIN"/>
    <property type="match status" value="1"/>
</dbReference>
<evidence type="ECO:0000256" key="1">
    <source>
        <dbReference type="ARBA" id="ARBA00022618"/>
    </source>
</evidence>
<organism evidence="8 9">
    <name type="scientific">Allomyces macrogynus (strain ATCC 38327)</name>
    <name type="common">Allomyces javanicus var. macrogynus</name>
    <dbReference type="NCBI Taxonomy" id="578462"/>
    <lineage>
        <taxon>Eukaryota</taxon>
        <taxon>Fungi</taxon>
        <taxon>Fungi incertae sedis</taxon>
        <taxon>Blastocladiomycota</taxon>
        <taxon>Blastocladiomycetes</taxon>
        <taxon>Blastocladiales</taxon>
        <taxon>Blastocladiaceae</taxon>
        <taxon>Allomyces</taxon>
    </lineage>
</organism>
<evidence type="ECO:0000313" key="8">
    <source>
        <dbReference type="EMBL" id="KNE63380.1"/>
    </source>
</evidence>
<feature type="domain" description="Septin-type G" evidence="7">
    <location>
        <begin position="14"/>
        <end position="289"/>
    </location>
</feature>
<dbReference type="PANTHER" id="PTHR18884">
    <property type="entry name" value="SEPTIN"/>
    <property type="match status" value="1"/>
</dbReference>
<dbReference type="OrthoDB" id="416553at2759"/>
<proteinExistence type="inferred from homology"/>
<dbReference type="STRING" id="578462.A0A0L0SLW9"/>
<name>A0A0L0SLW9_ALLM3</name>
<gene>
    <name evidence="8" type="ORF">AMAG_08515</name>
</gene>
<keyword evidence="9" id="KW-1185">Reference proteome</keyword>
<dbReference type="Gene3D" id="3.40.50.300">
    <property type="entry name" value="P-loop containing nucleotide triphosphate hydrolases"/>
    <property type="match status" value="1"/>
</dbReference>
<dbReference type="GO" id="GO:0032161">
    <property type="term" value="C:cleavage apparatus septin structure"/>
    <property type="evidence" value="ECO:0007669"/>
    <property type="project" value="UniProtKB-ARBA"/>
</dbReference>
<protein>
    <recommendedName>
        <fullName evidence="7">Septin-type G domain-containing protein</fullName>
    </recommendedName>
</protein>
<dbReference type="OMA" id="EMDVILM"/>
<comment type="similarity">
    <text evidence="6">Belongs to the TRAFAC class TrmE-Era-EngA-EngB-Septin-like GTPase superfamily. Septin GTPase family.</text>
</comment>
<dbReference type="eggNOG" id="KOG2655">
    <property type="taxonomic scope" value="Eukaryota"/>
</dbReference>
<evidence type="ECO:0000256" key="6">
    <source>
        <dbReference type="RuleBase" id="RU004560"/>
    </source>
</evidence>
<evidence type="ECO:0000259" key="7">
    <source>
        <dbReference type="PROSITE" id="PS51719"/>
    </source>
</evidence>
<dbReference type="Pfam" id="PF00735">
    <property type="entry name" value="Septin"/>
    <property type="match status" value="1"/>
</dbReference>
<dbReference type="PIRSF" id="PIRSF006698">
    <property type="entry name" value="Septin"/>
    <property type="match status" value="1"/>
</dbReference>
<dbReference type="InterPro" id="IPR016491">
    <property type="entry name" value="Septin"/>
</dbReference>
<dbReference type="InterPro" id="IPR027417">
    <property type="entry name" value="P-loop_NTPase"/>
</dbReference>
<dbReference type="GO" id="GO:0005525">
    <property type="term" value="F:GTP binding"/>
    <property type="evidence" value="ECO:0007669"/>
    <property type="project" value="UniProtKB-KW"/>
</dbReference>
<dbReference type="VEuPathDB" id="FungiDB:AMAG_08515"/>
<keyword evidence="4 6" id="KW-0342">GTP-binding</keyword>
<evidence type="ECO:0000256" key="5">
    <source>
        <dbReference type="ARBA" id="ARBA00023306"/>
    </source>
</evidence>
<reference evidence="8 9" key="1">
    <citation type="submission" date="2009-11" db="EMBL/GenBank/DDBJ databases">
        <title>Annotation of Allomyces macrogynus ATCC 38327.</title>
        <authorList>
            <consortium name="The Broad Institute Genome Sequencing Platform"/>
            <person name="Russ C."/>
            <person name="Cuomo C."/>
            <person name="Burger G."/>
            <person name="Gray M.W."/>
            <person name="Holland P.W.H."/>
            <person name="King N."/>
            <person name="Lang F.B.F."/>
            <person name="Roger A.J."/>
            <person name="Ruiz-Trillo I."/>
            <person name="Young S.K."/>
            <person name="Zeng Q."/>
            <person name="Gargeya S."/>
            <person name="Fitzgerald M."/>
            <person name="Haas B."/>
            <person name="Abouelleil A."/>
            <person name="Alvarado L."/>
            <person name="Arachchi H.M."/>
            <person name="Berlin A."/>
            <person name="Chapman S.B."/>
            <person name="Gearin G."/>
            <person name="Goldberg J."/>
            <person name="Griggs A."/>
            <person name="Gujja S."/>
            <person name="Hansen M."/>
            <person name="Heiman D."/>
            <person name="Howarth C."/>
            <person name="Larimer J."/>
            <person name="Lui A."/>
            <person name="MacDonald P.J.P."/>
            <person name="McCowen C."/>
            <person name="Montmayeur A."/>
            <person name="Murphy C."/>
            <person name="Neiman D."/>
            <person name="Pearson M."/>
            <person name="Priest M."/>
            <person name="Roberts A."/>
            <person name="Saif S."/>
            <person name="Shea T."/>
            <person name="Sisk P."/>
            <person name="Stolte C."/>
            <person name="Sykes S."/>
            <person name="Wortman J."/>
            <person name="Nusbaum C."/>
            <person name="Birren B."/>
        </authorList>
    </citation>
    <scope>NUCLEOTIDE SEQUENCE [LARGE SCALE GENOMIC DNA]</scope>
    <source>
        <strain evidence="8 9">ATCC 38327</strain>
    </source>
</reference>
<evidence type="ECO:0000256" key="3">
    <source>
        <dbReference type="ARBA" id="ARBA00023054"/>
    </source>
</evidence>
<dbReference type="Proteomes" id="UP000054350">
    <property type="component" value="Unassembled WGS sequence"/>
</dbReference>
<evidence type="ECO:0000256" key="4">
    <source>
        <dbReference type="ARBA" id="ARBA00023134"/>
    </source>
</evidence>
<dbReference type="CDD" id="cd01850">
    <property type="entry name" value="CDC_Septin"/>
    <property type="match status" value="1"/>
</dbReference>
<keyword evidence="1" id="KW-0132">Cell division</keyword>
<dbReference type="EMBL" id="GG745342">
    <property type="protein sequence ID" value="KNE63380.1"/>
    <property type="molecule type" value="Genomic_DNA"/>
</dbReference>
<keyword evidence="2 6" id="KW-0547">Nucleotide-binding</keyword>
<dbReference type="GO" id="GO:0000281">
    <property type="term" value="P:mitotic cytokinesis"/>
    <property type="evidence" value="ECO:0007669"/>
    <property type="project" value="UniProtKB-ARBA"/>
</dbReference>
<dbReference type="GO" id="GO:0031105">
    <property type="term" value="C:septin complex"/>
    <property type="evidence" value="ECO:0007669"/>
    <property type="project" value="UniProtKB-ARBA"/>
</dbReference>
<dbReference type="InterPro" id="IPR030379">
    <property type="entry name" value="G_SEPTIN_dom"/>
</dbReference>
<reference evidence="9" key="2">
    <citation type="submission" date="2009-11" db="EMBL/GenBank/DDBJ databases">
        <title>The Genome Sequence of Allomyces macrogynus strain ATCC 38327.</title>
        <authorList>
            <consortium name="The Broad Institute Genome Sequencing Platform"/>
            <person name="Russ C."/>
            <person name="Cuomo C."/>
            <person name="Shea T."/>
            <person name="Young S.K."/>
            <person name="Zeng Q."/>
            <person name="Koehrsen M."/>
            <person name="Haas B."/>
            <person name="Borodovsky M."/>
            <person name="Guigo R."/>
            <person name="Alvarado L."/>
            <person name="Berlin A."/>
            <person name="Borenstein D."/>
            <person name="Chen Z."/>
            <person name="Engels R."/>
            <person name="Freedman E."/>
            <person name="Gellesch M."/>
            <person name="Goldberg J."/>
            <person name="Griggs A."/>
            <person name="Gujja S."/>
            <person name="Heiman D."/>
            <person name="Hepburn T."/>
            <person name="Howarth C."/>
            <person name="Jen D."/>
            <person name="Larson L."/>
            <person name="Lewis B."/>
            <person name="Mehta T."/>
            <person name="Park D."/>
            <person name="Pearson M."/>
            <person name="Roberts A."/>
            <person name="Saif S."/>
            <person name="Shenoy N."/>
            <person name="Sisk P."/>
            <person name="Stolte C."/>
            <person name="Sykes S."/>
            <person name="Walk T."/>
            <person name="White J."/>
            <person name="Yandava C."/>
            <person name="Burger G."/>
            <person name="Gray M.W."/>
            <person name="Holland P.W.H."/>
            <person name="King N."/>
            <person name="Lang F.B.F."/>
            <person name="Roger A.J."/>
            <person name="Ruiz-Trillo I."/>
            <person name="Lander E."/>
            <person name="Nusbaum C."/>
        </authorList>
    </citation>
    <scope>NUCLEOTIDE SEQUENCE [LARGE SCALE GENOMIC DNA]</scope>
    <source>
        <strain evidence="9">ATCC 38327</strain>
    </source>
</reference>
<evidence type="ECO:0000256" key="2">
    <source>
        <dbReference type="ARBA" id="ARBA00022741"/>
    </source>
</evidence>
<dbReference type="AlphaFoldDB" id="A0A0L0SLW9"/>
<keyword evidence="5" id="KW-0131">Cell cycle</keyword>
<dbReference type="SUPFAM" id="SSF52540">
    <property type="entry name" value="P-loop containing nucleoside triphosphate hydrolases"/>
    <property type="match status" value="1"/>
</dbReference>
<keyword evidence="3" id="KW-0175">Coiled coil</keyword>
<accession>A0A0L0SLW9</accession>